<proteinExistence type="predicted"/>
<protein>
    <submittedName>
        <fullName evidence="1">Uncharacterized protein</fullName>
    </submittedName>
</protein>
<keyword evidence="2" id="KW-1185">Reference proteome</keyword>
<name>A0ABN9UUQ7_9DINO</name>
<reference evidence="1" key="1">
    <citation type="submission" date="2023-10" db="EMBL/GenBank/DDBJ databases">
        <authorList>
            <person name="Chen Y."/>
            <person name="Shah S."/>
            <person name="Dougan E. K."/>
            <person name="Thang M."/>
            <person name="Chan C."/>
        </authorList>
    </citation>
    <scope>NUCLEOTIDE SEQUENCE [LARGE SCALE GENOMIC DNA]</scope>
</reference>
<gene>
    <name evidence="1" type="ORF">PCOR1329_LOCUS51864</name>
</gene>
<accession>A0ABN9UUQ7</accession>
<comment type="caution">
    <text evidence="1">The sequence shown here is derived from an EMBL/GenBank/DDBJ whole genome shotgun (WGS) entry which is preliminary data.</text>
</comment>
<sequence length="367" mass="38970">VTANGSVSWELRATEAAQVAECPAELAQVLLASVADNGPATSLAAAIARDCKTCETSTMSLSALTAVIVPGNARDLDGVYKAHSVAIMGVSTVLRNEGFVMRCCSTCKKQLELTDATGHCAAMLYHDVAMQIPGFPDPSTATDTEIQKFLQTLRAVPYSIRLIYRINALREVNNLETKLLLPTLTSDGVVGSWRLDPTPIASSNTACPFAKCTSVGFDPDLGFAIVDGSTVTAVRLLGKFLGLRVTRFTTCALEPVGQTAPAKYRFTAGGLSSAVQWLVRADGTFFVTATKRKNDDTFVVQSHHKVAAQDAAMWTQYMTKTLAVPKGPPLTFGHAVTPLKRKRALDDAAAASAAADMAVRSRGLVEA</sequence>
<evidence type="ECO:0000313" key="1">
    <source>
        <dbReference type="EMBL" id="CAK0863822.1"/>
    </source>
</evidence>
<evidence type="ECO:0000313" key="2">
    <source>
        <dbReference type="Proteomes" id="UP001189429"/>
    </source>
</evidence>
<dbReference type="Proteomes" id="UP001189429">
    <property type="component" value="Unassembled WGS sequence"/>
</dbReference>
<organism evidence="1 2">
    <name type="scientific">Prorocentrum cordatum</name>
    <dbReference type="NCBI Taxonomy" id="2364126"/>
    <lineage>
        <taxon>Eukaryota</taxon>
        <taxon>Sar</taxon>
        <taxon>Alveolata</taxon>
        <taxon>Dinophyceae</taxon>
        <taxon>Prorocentrales</taxon>
        <taxon>Prorocentraceae</taxon>
        <taxon>Prorocentrum</taxon>
    </lineage>
</organism>
<feature type="non-terminal residue" evidence="1">
    <location>
        <position position="1"/>
    </location>
</feature>
<dbReference type="EMBL" id="CAUYUJ010016302">
    <property type="protein sequence ID" value="CAK0863822.1"/>
    <property type="molecule type" value="Genomic_DNA"/>
</dbReference>